<dbReference type="AlphaFoldDB" id="A0A699TIH8"/>
<sequence length="81" mass="9660">MEMWSRLLSDYDENFSCVAYSHVKEGDQEIDQTSNLTDYQLVQDREPRTRTKPLRFRNETNMAAYTFATTEEEDTHEPLTY</sequence>
<dbReference type="EMBL" id="BKCJ011245954">
    <property type="protein sequence ID" value="GFD09503.1"/>
    <property type="molecule type" value="Genomic_DNA"/>
</dbReference>
<name>A0A699TIH8_TANCI</name>
<protein>
    <submittedName>
        <fullName evidence="1">Uncharacterized protein</fullName>
    </submittedName>
</protein>
<evidence type="ECO:0000313" key="1">
    <source>
        <dbReference type="EMBL" id="GFD09503.1"/>
    </source>
</evidence>
<comment type="caution">
    <text evidence="1">The sequence shown here is derived from an EMBL/GenBank/DDBJ whole genome shotgun (WGS) entry which is preliminary data.</text>
</comment>
<reference evidence="1" key="1">
    <citation type="journal article" date="2019" name="Sci. Rep.">
        <title>Draft genome of Tanacetum cinerariifolium, the natural source of mosquito coil.</title>
        <authorList>
            <person name="Yamashiro T."/>
            <person name="Shiraishi A."/>
            <person name="Satake H."/>
            <person name="Nakayama K."/>
        </authorList>
    </citation>
    <scope>NUCLEOTIDE SEQUENCE</scope>
</reference>
<proteinExistence type="predicted"/>
<organism evidence="1">
    <name type="scientific">Tanacetum cinerariifolium</name>
    <name type="common">Dalmatian daisy</name>
    <name type="synonym">Chrysanthemum cinerariifolium</name>
    <dbReference type="NCBI Taxonomy" id="118510"/>
    <lineage>
        <taxon>Eukaryota</taxon>
        <taxon>Viridiplantae</taxon>
        <taxon>Streptophyta</taxon>
        <taxon>Embryophyta</taxon>
        <taxon>Tracheophyta</taxon>
        <taxon>Spermatophyta</taxon>
        <taxon>Magnoliopsida</taxon>
        <taxon>eudicotyledons</taxon>
        <taxon>Gunneridae</taxon>
        <taxon>Pentapetalae</taxon>
        <taxon>asterids</taxon>
        <taxon>campanulids</taxon>
        <taxon>Asterales</taxon>
        <taxon>Asteraceae</taxon>
        <taxon>Asteroideae</taxon>
        <taxon>Anthemideae</taxon>
        <taxon>Anthemidinae</taxon>
        <taxon>Tanacetum</taxon>
    </lineage>
</organism>
<accession>A0A699TIH8</accession>
<gene>
    <name evidence="1" type="ORF">Tci_881472</name>
</gene>